<organism evidence="1 2">
    <name type="scientific">Paenibacillus silvestris</name>
    <dbReference type="NCBI Taxonomy" id="2606219"/>
    <lineage>
        <taxon>Bacteria</taxon>
        <taxon>Bacillati</taxon>
        <taxon>Bacillota</taxon>
        <taxon>Bacilli</taxon>
        <taxon>Bacillales</taxon>
        <taxon>Paenibacillaceae</taxon>
        <taxon>Paenibacillus</taxon>
    </lineage>
</organism>
<proteinExistence type="predicted"/>
<gene>
    <name evidence="1" type="ORF">GQF01_05805</name>
</gene>
<reference evidence="1 2" key="1">
    <citation type="submission" date="2019-12" db="EMBL/GenBank/DDBJ databases">
        <title>Paenibacillus sp. nov. sp. isolated from soil.</title>
        <authorList>
            <person name="Kim J."/>
            <person name="Jeong S.E."/>
            <person name="Jung H.S."/>
            <person name="Jeon C.O."/>
        </authorList>
    </citation>
    <scope>NUCLEOTIDE SEQUENCE [LARGE SCALE GENOMIC DNA]</scope>
    <source>
        <strain evidence="1 2">5J-6</strain>
    </source>
</reference>
<dbReference type="AlphaFoldDB" id="A0A6L8UWS6"/>
<dbReference type="Proteomes" id="UP000481087">
    <property type="component" value="Unassembled WGS sequence"/>
</dbReference>
<dbReference type="EMBL" id="WTUZ01000010">
    <property type="protein sequence ID" value="MZQ81646.1"/>
    <property type="molecule type" value="Genomic_DNA"/>
</dbReference>
<keyword evidence="2" id="KW-1185">Reference proteome</keyword>
<accession>A0A6L8UWS6</accession>
<evidence type="ECO:0000313" key="2">
    <source>
        <dbReference type="Proteomes" id="UP000481087"/>
    </source>
</evidence>
<dbReference type="RefSeq" id="WP_161405893.1">
    <property type="nucleotide sequence ID" value="NZ_WTUZ01000010.1"/>
</dbReference>
<evidence type="ECO:0000313" key="1">
    <source>
        <dbReference type="EMBL" id="MZQ81646.1"/>
    </source>
</evidence>
<protein>
    <submittedName>
        <fullName evidence="1">Uncharacterized protein</fullName>
    </submittedName>
</protein>
<sequence>MARAKAVRNPDFILITWARNPLTPGAARRITASRVIGNASPCTFTLAPGRLLNNAFACLLDADIGFRVVYQNNTSRNSGVVLLRRNR</sequence>
<comment type="caution">
    <text evidence="1">The sequence shown here is derived from an EMBL/GenBank/DDBJ whole genome shotgun (WGS) entry which is preliminary data.</text>
</comment>
<name>A0A6L8UWS6_9BACL</name>